<name>A0ACC0N693_RHOML</name>
<sequence length="91" mass="10633">MRWCKMPSFGDVFRLIWNLISMGLEYKSNWYMRFMLGLCSVIAVVMFFIGYGSEGGEVSLMRVSLQWSRSARVSRHILSRPGIYNIVRKQS</sequence>
<protein>
    <submittedName>
        <fullName evidence="1">Uncharacterized protein</fullName>
    </submittedName>
</protein>
<evidence type="ECO:0000313" key="1">
    <source>
        <dbReference type="EMBL" id="KAI8548172.1"/>
    </source>
</evidence>
<dbReference type="Proteomes" id="UP001062846">
    <property type="component" value="Chromosome 7"/>
</dbReference>
<keyword evidence="2" id="KW-1185">Reference proteome</keyword>
<reference evidence="1" key="1">
    <citation type="submission" date="2022-02" db="EMBL/GenBank/DDBJ databases">
        <title>Plant Genome Project.</title>
        <authorList>
            <person name="Zhang R.-G."/>
        </authorList>
    </citation>
    <scope>NUCLEOTIDE SEQUENCE</scope>
    <source>
        <strain evidence="1">AT1</strain>
    </source>
</reference>
<comment type="caution">
    <text evidence="1">The sequence shown here is derived from an EMBL/GenBank/DDBJ whole genome shotgun (WGS) entry which is preliminary data.</text>
</comment>
<organism evidence="1 2">
    <name type="scientific">Rhododendron molle</name>
    <name type="common">Chinese azalea</name>
    <name type="synonym">Azalea mollis</name>
    <dbReference type="NCBI Taxonomy" id="49168"/>
    <lineage>
        <taxon>Eukaryota</taxon>
        <taxon>Viridiplantae</taxon>
        <taxon>Streptophyta</taxon>
        <taxon>Embryophyta</taxon>
        <taxon>Tracheophyta</taxon>
        <taxon>Spermatophyta</taxon>
        <taxon>Magnoliopsida</taxon>
        <taxon>eudicotyledons</taxon>
        <taxon>Gunneridae</taxon>
        <taxon>Pentapetalae</taxon>
        <taxon>asterids</taxon>
        <taxon>Ericales</taxon>
        <taxon>Ericaceae</taxon>
        <taxon>Ericoideae</taxon>
        <taxon>Rhodoreae</taxon>
        <taxon>Rhododendron</taxon>
    </lineage>
</organism>
<gene>
    <name evidence="1" type="ORF">RHMOL_Rhmol07G0252000</name>
</gene>
<proteinExistence type="predicted"/>
<accession>A0ACC0N693</accession>
<dbReference type="EMBL" id="CM046394">
    <property type="protein sequence ID" value="KAI8548172.1"/>
    <property type="molecule type" value="Genomic_DNA"/>
</dbReference>
<evidence type="ECO:0000313" key="2">
    <source>
        <dbReference type="Proteomes" id="UP001062846"/>
    </source>
</evidence>